<accession>A0A6J5LHV5</accession>
<proteinExistence type="predicted"/>
<gene>
    <name evidence="1" type="ORF">UFOVP253_71</name>
</gene>
<protein>
    <submittedName>
        <fullName evidence="1">Uncharacterized protein</fullName>
    </submittedName>
</protein>
<sequence>MEVTNKPGAVIDLFKQTVAIINKQQLCNHSFDNNVCMHCGIEVKL</sequence>
<evidence type="ECO:0000313" key="1">
    <source>
        <dbReference type="EMBL" id="CAB4132746.1"/>
    </source>
</evidence>
<organism evidence="1">
    <name type="scientific">uncultured Caudovirales phage</name>
    <dbReference type="NCBI Taxonomy" id="2100421"/>
    <lineage>
        <taxon>Viruses</taxon>
        <taxon>Duplodnaviria</taxon>
        <taxon>Heunggongvirae</taxon>
        <taxon>Uroviricota</taxon>
        <taxon>Caudoviricetes</taxon>
        <taxon>Peduoviridae</taxon>
        <taxon>Maltschvirus</taxon>
        <taxon>Maltschvirus maltsch</taxon>
    </lineage>
</organism>
<name>A0A6J5LHV5_9CAUD</name>
<reference evidence="1" key="1">
    <citation type="submission" date="2020-04" db="EMBL/GenBank/DDBJ databases">
        <authorList>
            <person name="Chiriac C."/>
            <person name="Salcher M."/>
            <person name="Ghai R."/>
            <person name="Kavagutti S V."/>
        </authorList>
    </citation>
    <scope>NUCLEOTIDE SEQUENCE</scope>
</reference>
<dbReference type="EMBL" id="LR796266">
    <property type="protein sequence ID" value="CAB4132746.1"/>
    <property type="molecule type" value="Genomic_DNA"/>
</dbReference>